<keyword evidence="10" id="KW-1185">Reference proteome</keyword>
<organism evidence="9 10">
    <name type="scientific">Pyrinomonas methylaliphatogenes</name>
    <dbReference type="NCBI Taxonomy" id="454194"/>
    <lineage>
        <taxon>Bacteria</taxon>
        <taxon>Pseudomonadati</taxon>
        <taxon>Acidobacteriota</taxon>
        <taxon>Blastocatellia</taxon>
        <taxon>Blastocatellales</taxon>
        <taxon>Pyrinomonadaceae</taxon>
        <taxon>Pyrinomonas</taxon>
    </lineage>
</organism>
<gene>
    <name evidence="9" type="ORF">PYK22_01972</name>
</gene>
<evidence type="ECO:0000256" key="1">
    <source>
        <dbReference type="ARBA" id="ARBA00001070"/>
    </source>
</evidence>
<dbReference type="InterPro" id="IPR029058">
    <property type="entry name" value="AB_hydrolase_fold"/>
</dbReference>
<dbReference type="InterPro" id="IPR001375">
    <property type="entry name" value="Peptidase_S9_cat"/>
</dbReference>
<dbReference type="PANTHER" id="PTHR42881">
    <property type="entry name" value="PROLYL ENDOPEPTIDASE"/>
    <property type="match status" value="1"/>
</dbReference>
<name>A0A0B6WXG3_9BACT</name>
<evidence type="ECO:0000259" key="8">
    <source>
        <dbReference type="Pfam" id="PF02897"/>
    </source>
</evidence>
<proteinExistence type="inferred from homology"/>
<dbReference type="GO" id="GO:0006508">
    <property type="term" value="P:proteolysis"/>
    <property type="evidence" value="ECO:0007669"/>
    <property type="project" value="UniProtKB-KW"/>
</dbReference>
<dbReference type="FunFam" id="3.40.50.1820:FF:000005">
    <property type="entry name" value="Prolyl endopeptidase"/>
    <property type="match status" value="1"/>
</dbReference>
<dbReference type="STRING" id="454194.PYK22_01972"/>
<reference evidence="9 10" key="1">
    <citation type="submission" date="2013-12" db="EMBL/GenBank/DDBJ databases">
        <authorList>
            <person name="Stott M."/>
        </authorList>
    </citation>
    <scope>NUCLEOTIDE SEQUENCE [LARGE SCALE GENOMIC DNA]</scope>
    <source>
        <strain evidence="9 10">K22</strain>
    </source>
</reference>
<evidence type="ECO:0000256" key="4">
    <source>
        <dbReference type="ARBA" id="ARBA00022670"/>
    </source>
</evidence>
<sequence length="716" mass="81055">MERAFRRGCRDLLLSRGWLISLLFLSSVMSQSLVERKAPVTPMEPSSFKMHGVEIVDPYLWLEDGESGRVRRWTEEQNAWTRAHLDALPKREEIKRRLGELLSIGNISPPVPRKGRYFYTRREGQQNQPILYVRDGLHGRDRVLIDPNGLSPDGTVALDWWYPSPDGKLLAYGLSRNGDERSTLYILDVDTGRNLTEAIPNTRAASVAWLPDSSGFFYTRFPAPGSVPKGEENYHRRVFLHKLGTDPTKDEEIYRREERPSEWPSVELSRDGRWLLISVGRGWAANDLYIRDLRREDARLIPVAEGREAIFDGAVIGDKLYIRTTEGAPHGRILVVDAANPRRDAWREVVPESAAATIESFAIIGGKIFVNRLERASSRLSVYTLDGKLEDELKLPTLGSIGGVTGEEDGTEAFFGFSSFAFPPTVYRYDLRGKRTDRWESVEAPGVDPRSVEVKQVFYPSKDGTRVSLFLVYRKDLRFDGDRPTLLYGYGGFNISLTPSFNRGLYLWLEHGGVYAVANLRGGGEYGEEWHRAGMLERKQNVFDDFIAAAEHLIRERVTNPKRLAIQGGSNGGLLVAAALTQRPDLFRAVVCQVPLTDMLRYHRFLIAKLWIPEYGSADDPQQFKYLYAYSPYHRVRKGERYPATLITTAESDTRVDPLHARKFAAALQAANASENPILLRVETKAGHGAGKPLSKQLEEATDIWSFLFWRLGLSF</sequence>
<dbReference type="EC" id="3.4.21.26" evidence="3"/>
<evidence type="ECO:0000256" key="2">
    <source>
        <dbReference type="ARBA" id="ARBA00005228"/>
    </source>
</evidence>
<feature type="domain" description="Peptidase S9 prolyl oligopeptidase catalytic" evidence="7">
    <location>
        <begin position="500"/>
        <end position="713"/>
    </location>
</feature>
<dbReference type="InterPro" id="IPR023302">
    <property type="entry name" value="Pept_S9A_N"/>
</dbReference>
<dbReference type="Gene3D" id="3.40.50.1820">
    <property type="entry name" value="alpha/beta hydrolase"/>
    <property type="match status" value="1"/>
</dbReference>
<dbReference type="Pfam" id="PF02897">
    <property type="entry name" value="Peptidase_S9_N"/>
    <property type="match status" value="1"/>
</dbReference>
<dbReference type="InterPro" id="IPR002470">
    <property type="entry name" value="Peptidase_S9A"/>
</dbReference>
<dbReference type="InterPro" id="IPR002471">
    <property type="entry name" value="Pept_S9_AS"/>
</dbReference>
<feature type="domain" description="Peptidase S9A N-terminal" evidence="8">
    <location>
        <begin position="41"/>
        <end position="436"/>
    </location>
</feature>
<dbReference type="AlphaFoldDB" id="A0A0B6WXG3"/>
<keyword evidence="4" id="KW-0645">Protease</keyword>
<dbReference type="SUPFAM" id="SSF53474">
    <property type="entry name" value="alpha/beta-Hydrolases"/>
    <property type="match status" value="1"/>
</dbReference>
<dbReference type="PROSITE" id="PS00708">
    <property type="entry name" value="PRO_ENDOPEP_SER"/>
    <property type="match status" value="1"/>
</dbReference>
<evidence type="ECO:0000256" key="3">
    <source>
        <dbReference type="ARBA" id="ARBA00011897"/>
    </source>
</evidence>
<protein>
    <recommendedName>
        <fullName evidence="3">prolyl oligopeptidase</fullName>
        <ecNumber evidence="3">3.4.21.26</ecNumber>
    </recommendedName>
</protein>
<dbReference type="EMBL" id="CBXV010000007">
    <property type="protein sequence ID" value="CDM65963.1"/>
    <property type="molecule type" value="Genomic_DNA"/>
</dbReference>
<reference evidence="9 10" key="2">
    <citation type="submission" date="2015-01" db="EMBL/GenBank/DDBJ databases">
        <title>Complete genome sequence of Pyrinomonas methylaliphatogenes type strain K22T.</title>
        <authorList>
            <person name="Lee K.C.Y."/>
            <person name="Power J.F."/>
            <person name="Dunfield P.F."/>
            <person name="Morgan X.C."/>
            <person name="Huttenhower C."/>
            <person name="Stott M.B."/>
        </authorList>
    </citation>
    <scope>NUCLEOTIDE SEQUENCE [LARGE SCALE GENOMIC DNA]</scope>
    <source>
        <strain evidence="9 10">K22</strain>
    </source>
</reference>
<dbReference type="PRINTS" id="PR00862">
    <property type="entry name" value="PROLIGOPTASE"/>
</dbReference>
<dbReference type="Pfam" id="PF00326">
    <property type="entry name" value="Peptidase_S9"/>
    <property type="match status" value="1"/>
</dbReference>
<dbReference type="GO" id="GO:0005829">
    <property type="term" value="C:cytosol"/>
    <property type="evidence" value="ECO:0007669"/>
    <property type="project" value="TreeGrafter"/>
</dbReference>
<dbReference type="PANTHER" id="PTHR42881:SF2">
    <property type="entry name" value="PROLYL ENDOPEPTIDASE"/>
    <property type="match status" value="1"/>
</dbReference>
<accession>A0A0B6WXG3</accession>
<evidence type="ECO:0000259" key="7">
    <source>
        <dbReference type="Pfam" id="PF00326"/>
    </source>
</evidence>
<comment type="similarity">
    <text evidence="2">Belongs to the peptidase S9A family.</text>
</comment>
<evidence type="ECO:0000256" key="5">
    <source>
        <dbReference type="ARBA" id="ARBA00022801"/>
    </source>
</evidence>
<keyword evidence="6" id="KW-0720">Serine protease</keyword>
<evidence type="ECO:0000256" key="6">
    <source>
        <dbReference type="ARBA" id="ARBA00022825"/>
    </source>
</evidence>
<keyword evidence="5 9" id="KW-0378">Hydrolase</keyword>
<comment type="catalytic activity">
    <reaction evidence="1">
        <text>Hydrolysis of Pro-|-Xaa &gt;&gt; Ala-|-Xaa in oligopeptides.</text>
        <dbReference type="EC" id="3.4.21.26"/>
    </reaction>
</comment>
<evidence type="ECO:0000313" key="9">
    <source>
        <dbReference type="EMBL" id="CDM65963.1"/>
    </source>
</evidence>
<evidence type="ECO:0000313" key="10">
    <source>
        <dbReference type="Proteomes" id="UP000031518"/>
    </source>
</evidence>
<dbReference type="SUPFAM" id="SSF50993">
    <property type="entry name" value="Peptidase/esterase 'gauge' domain"/>
    <property type="match status" value="1"/>
</dbReference>
<dbReference type="Proteomes" id="UP000031518">
    <property type="component" value="Unassembled WGS sequence"/>
</dbReference>
<dbReference type="GO" id="GO:0070012">
    <property type="term" value="F:oligopeptidase activity"/>
    <property type="evidence" value="ECO:0007669"/>
    <property type="project" value="TreeGrafter"/>
</dbReference>
<dbReference type="InterPro" id="IPR051167">
    <property type="entry name" value="Prolyl_oligopep/macrocyclase"/>
</dbReference>
<dbReference type="Gene3D" id="2.130.10.120">
    <property type="entry name" value="Prolyl oligopeptidase, N-terminal domain"/>
    <property type="match status" value="1"/>
</dbReference>
<dbReference type="GO" id="GO:0004252">
    <property type="term" value="F:serine-type endopeptidase activity"/>
    <property type="evidence" value="ECO:0007669"/>
    <property type="project" value="UniProtKB-EC"/>
</dbReference>